<dbReference type="Proteomes" id="UP000008063">
    <property type="component" value="Unassembled WGS sequence"/>
</dbReference>
<evidence type="ECO:0000256" key="1">
    <source>
        <dbReference type="SAM" id="MobiDB-lite"/>
    </source>
</evidence>
<protein>
    <submittedName>
        <fullName evidence="2">Uncharacterized protein</fullName>
    </submittedName>
</protein>
<reference evidence="3" key="1">
    <citation type="journal article" date="2011" name="Science">
        <title>The plant cell wall-decomposing machinery underlies the functional diversity of forest fungi.</title>
        <authorList>
            <person name="Eastwood D.C."/>
            <person name="Floudas D."/>
            <person name="Binder M."/>
            <person name="Majcherczyk A."/>
            <person name="Schneider P."/>
            <person name="Aerts A."/>
            <person name="Asiegbu F.O."/>
            <person name="Baker S.E."/>
            <person name="Barry K."/>
            <person name="Bendiksby M."/>
            <person name="Blumentritt M."/>
            <person name="Coutinho P.M."/>
            <person name="Cullen D."/>
            <person name="de Vries R.P."/>
            <person name="Gathman A."/>
            <person name="Goodell B."/>
            <person name="Henrissat B."/>
            <person name="Ihrmark K."/>
            <person name="Kauserud H."/>
            <person name="Kohler A."/>
            <person name="LaButti K."/>
            <person name="Lapidus A."/>
            <person name="Lavin J.L."/>
            <person name="Lee Y.-H."/>
            <person name="Lindquist E."/>
            <person name="Lilly W."/>
            <person name="Lucas S."/>
            <person name="Morin E."/>
            <person name="Murat C."/>
            <person name="Oguiza J.A."/>
            <person name="Park J."/>
            <person name="Pisabarro A.G."/>
            <person name="Riley R."/>
            <person name="Rosling A."/>
            <person name="Salamov A."/>
            <person name="Schmidt O."/>
            <person name="Schmutz J."/>
            <person name="Skrede I."/>
            <person name="Stenlid J."/>
            <person name="Wiebenga A."/>
            <person name="Xie X."/>
            <person name="Kuees U."/>
            <person name="Hibbett D.S."/>
            <person name="Hoffmeister D."/>
            <person name="Hoegberg N."/>
            <person name="Martin F."/>
            <person name="Grigoriev I.V."/>
            <person name="Watkinson S.C."/>
        </authorList>
    </citation>
    <scope>NUCLEOTIDE SEQUENCE [LARGE SCALE GENOMIC DNA]</scope>
    <source>
        <strain evidence="3">strain S7.3</strain>
    </source>
</reference>
<dbReference type="OrthoDB" id="3226250at2759"/>
<dbReference type="OMA" id="RDAFGYM"/>
<dbReference type="AlphaFoldDB" id="F8Q1U9"/>
<evidence type="ECO:0000313" key="2">
    <source>
        <dbReference type="EMBL" id="EGN97160.1"/>
    </source>
</evidence>
<name>F8Q1U9_SERL3</name>
<feature type="compositionally biased region" description="Low complexity" evidence="1">
    <location>
        <begin position="308"/>
        <end position="319"/>
    </location>
</feature>
<proteinExistence type="predicted"/>
<dbReference type="HOGENOM" id="CLU_032664_0_0_1"/>
<keyword evidence="3" id="KW-1185">Reference proteome</keyword>
<dbReference type="InParanoid" id="F8Q1U9"/>
<organism evidence="3">
    <name type="scientific">Serpula lacrymans var. lacrymans (strain S7.3)</name>
    <name type="common">Dry rot fungus</name>
    <dbReference type="NCBI Taxonomy" id="936435"/>
    <lineage>
        <taxon>Eukaryota</taxon>
        <taxon>Fungi</taxon>
        <taxon>Dikarya</taxon>
        <taxon>Basidiomycota</taxon>
        <taxon>Agaricomycotina</taxon>
        <taxon>Agaricomycetes</taxon>
        <taxon>Agaricomycetidae</taxon>
        <taxon>Boletales</taxon>
        <taxon>Coniophorineae</taxon>
        <taxon>Serpulaceae</taxon>
        <taxon>Serpula</taxon>
    </lineage>
</organism>
<dbReference type="EMBL" id="GL945482">
    <property type="protein sequence ID" value="EGN97160.1"/>
    <property type="molecule type" value="Genomic_DNA"/>
</dbReference>
<accession>F8Q1U9</accession>
<sequence>MREGQRRHLDISLESLINGNRNILGGEKIRQSDQQIHVKVLIQGTKSMPAVYLRSKLVPHGLLWSSKDQHRLYSVPTLDAVTLDLSRNYLLRYKLTHIMEEIIRTDAAKTPLRQRTPEYFVRKYLEHYAYPNNARRRRLIFTESDPNVDSNGNTRIPRHLRSVHKTEIFSLFASQAEWIYAYQCAKPKPRRVIDIKSWGEFIPTVNKARKNAAREGILWGWPIGGEPQLDEINEETSESDEAESSDIADRVRIIGKDAATMRRAIRNAKKASFKGKEPMTRALSRSPTPSSGDEPDPLQMHHYDTDFSESSTESASLSSSDEDSRYDIDPRIYDKVPLPLFRKPDPPRRDMRWWCPVRDCSYLIDMRNLTEENVGNLRGDIVLHLTSGNWRNFYEDRKVFYGFIDMVNSHYNDHLLKLGLKWTDAVDKERVLVWAHPKRRQ</sequence>
<gene>
    <name evidence="2" type="ORF">SERLA73DRAFT_183794</name>
</gene>
<evidence type="ECO:0000313" key="3">
    <source>
        <dbReference type="Proteomes" id="UP000008063"/>
    </source>
</evidence>
<dbReference type="eggNOG" id="ENOG502SQKU">
    <property type="taxonomic scope" value="Eukaryota"/>
</dbReference>
<feature type="region of interest" description="Disordered" evidence="1">
    <location>
        <begin position="266"/>
        <end position="326"/>
    </location>
</feature>